<feature type="region of interest" description="Disordered" evidence="1">
    <location>
        <begin position="1"/>
        <end position="47"/>
    </location>
</feature>
<dbReference type="Proteomes" id="UP000533905">
    <property type="component" value="Unassembled WGS sequence"/>
</dbReference>
<feature type="region of interest" description="Disordered" evidence="1">
    <location>
        <begin position="149"/>
        <end position="175"/>
    </location>
</feature>
<protein>
    <submittedName>
        <fullName evidence="2">DUF3306 domain-containing protein</fullName>
    </submittedName>
</protein>
<name>A0A7Y2JW14_9BURK</name>
<feature type="compositionally biased region" description="Polar residues" evidence="1">
    <location>
        <begin position="36"/>
        <end position="47"/>
    </location>
</feature>
<sequence length="175" mass="18482">MSEEGFFRRWARLKTTGPAPGEEPAEAQALVPQARPLSTATTATGPSRTVLAAPAASDPAGAGVQPERPLPTMEDAARLTPDADFSAFVGKGVDKSVQRLALKTLFADPHFKLIDGLDVYMSDYNKASPLTPVMLASLQHAQGLVARLLDDQRKDAEEQASAEGEAPPTTEQGTA</sequence>
<dbReference type="RefSeq" id="WP_171080858.1">
    <property type="nucleotide sequence ID" value="NZ_JABAIV010000001.1"/>
</dbReference>
<organism evidence="2 3">
    <name type="scientific">Telluria aromaticivorans</name>
    <dbReference type="NCBI Taxonomy" id="2725995"/>
    <lineage>
        <taxon>Bacteria</taxon>
        <taxon>Pseudomonadati</taxon>
        <taxon>Pseudomonadota</taxon>
        <taxon>Betaproteobacteria</taxon>
        <taxon>Burkholderiales</taxon>
        <taxon>Oxalobacteraceae</taxon>
        <taxon>Telluria group</taxon>
        <taxon>Telluria</taxon>
    </lineage>
</organism>
<dbReference type="InterPro" id="IPR021735">
    <property type="entry name" value="DUF3306"/>
</dbReference>
<comment type="caution">
    <text evidence="2">The sequence shown here is derived from an EMBL/GenBank/DDBJ whole genome shotgun (WGS) entry which is preliminary data.</text>
</comment>
<evidence type="ECO:0000313" key="3">
    <source>
        <dbReference type="Proteomes" id="UP000533905"/>
    </source>
</evidence>
<dbReference type="Pfam" id="PF11748">
    <property type="entry name" value="DUF3306"/>
    <property type="match status" value="1"/>
</dbReference>
<evidence type="ECO:0000256" key="1">
    <source>
        <dbReference type="SAM" id="MobiDB-lite"/>
    </source>
</evidence>
<gene>
    <name evidence="2" type="ORF">HGB41_02785</name>
</gene>
<proteinExistence type="predicted"/>
<evidence type="ECO:0000313" key="2">
    <source>
        <dbReference type="EMBL" id="NNG21935.1"/>
    </source>
</evidence>
<dbReference type="EMBL" id="JABAIV010000001">
    <property type="protein sequence ID" value="NNG21935.1"/>
    <property type="molecule type" value="Genomic_DNA"/>
</dbReference>
<reference evidence="2 3" key="1">
    <citation type="submission" date="2020-04" db="EMBL/GenBank/DDBJ databases">
        <title>Massilia sp. nov., a cold adapted bacteria isolated from Arctic soil.</title>
        <authorList>
            <person name="Son J."/>
            <person name="Ka J.-O."/>
        </authorList>
    </citation>
    <scope>NUCLEOTIDE SEQUENCE [LARGE SCALE GENOMIC DNA]</scope>
    <source>
        <strain evidence="2 3">ML15P13</strain>
    </source>
</reference>
<dbReference type="AlphaFoldDB" id="A0A7Y2JW14"/>
<keyword evidence="3" id="KW-1185">Reference proteome</keyword>
<accession>A0A7Y2JW14</accession>